<protein>
    <submittedName>
        <fullName evidence="1">Uncharacterized protein</fullName>
    </submittedName>
</protein>
<dbReference type="Proteomes" id="UP000190061">
    <property type="component" value="Unassembled WGS sequence"/>
</dbReference>
<proteinExistence type="predicted"/>
<organism evidence="1 2">
    <name type="scientific">Lysobacter spongiicola DSM 21749</name>
    <dbReference type="NCBI Taxonomy" id="1122188"/>
    <lineage>
        <taxon>Bacteria</taxon>
        <taxon>Pseudomonadati</taxon>
        <taxon>Pseudomonadota</taxon>
        <taxon>Gammaproteobacteria</taxon>
        <taxon>Lysobacterales</taxon>
        <taxon>Lysobacteraceae</taxon>
        <taxon>Novilysobacter</taxon>
    </lineage>
</organism>
<evidence type="ECO:0000313" key="1">
    <source>
        <dbReference type="EMBL" id="SJZ63691.1"/>
    </source>
</evidence>
<accession>A0A1T4M9W3</accession>
<dbReference type="EMBL" id="FUXP01000001">
    <property type="protein sequence ID" value="SJZ63691.1"/>
    <property type="molecule type" value="Genomic_DNA"/>
</dbReference>
<evidence type="ECO:0000313" key="2">
    <source>
        <dbReference type="Proteomes" id="UP000190061"/>
    </source>
</evidence>
<reference evidence="1 2" key="1">
    <citation type="submission" date="2017-02" db="EMBL/GenBank/DDBJ databases">
        <authorList>
            <person name="Peterson S.W."/>
        </authorList>
    </citation>
    <scope>NUCLEOTIDE SEQUENCE [LARGE SCALE GENOMIC DNA]</scope>
    <source>
        <strain evidence="1 2">DSM 21749</strain>
    </source>
</reference>
<keyword evidence="2" id="KW-1185">Reference proteome</keyword>
<dbReference type="AlphaFoldDB" id="A0A1T4M9W3"/>
<sequence>MERVSTTAPGRDNGHFLLPCNRYPRDMAIPRRQAPQVQA</sequence>
<name>A0A1T4M9W3_9GAMM</name>
<gene>
    <name evidence="1" type="ORF">SAMN02745674_00338</name>
</gene>